<dbReference type="InterPro" id="IPR044804">
    <property type="entry name" value="Ribosomal_eL20z-like"/>
</dbReference>
<feature type="transmembrane region" description="Helical" evidence="1">
    <location>
        <begin position="74"/>
        <end position="99"/>
    </location>
</feature>
<keyword evidence="3" id="KW-1185">Reference proteome</keyword>
<accession>A0ABU6WP49</accession>
<keyword evidence="1" id="KW-1133">Transmembrane helix</keyword>
<evidence type="ECO:0000313" key="3">
    <source>
        <dbReference type="Proteomes" id="UP001341840"/>
    </source>
</evidence>
<keyword evidence="1" id="KW-0812">Transmembrane</keyword>
<evidence type="ECO:0008006" key="4">
    <source>
        <dbReference type="Google" id="ProtNLM"/>
    </source>
</evidence>
<name>A0ABU6WP49_9FABA</name>
<protein>
    <recommendedName>
        <fullName evidence="4">60S ribosomal protein L18a-like protein</fullName>
    </recommendedName>
</protein>
<dbReference type="PANTHER" id="PTHR46631">
    <property type="entry name" value="60S RIBOSOMAL PROTEIN L18A-LIKE"/>
    <property type="match status" value="1"/>
</dbReference>
<reference evidence="2 3" key="1">
    <citation type="journal article" date="2023" name="Plants (Basel)">
        <title>Bridging the Gap: Combining Genomics and Transcriptomics Approaches to Understand Stylosanthes scabra, an Orphan Legume from the Brazilian Caatinga.</title>
        <authorList>
            <person name="Ferreira-Neto J.R.C."/>
            <person name="da Silva M.D."/>
            <person name="Binneck E."/>
            <person name="de Melo N.F."/>
            <person name="da Silva R.H."/>
            <person name="de Melo A.L.T.M."/>
            <person name="Pandolfi V."/>
            <person name="Bustamante F.O."/>
            <person name="Brasileiro-Vidal A.C."/>
            <person name="Benko-Iseppon A.M."/>
        </authorList>
    </citation>
    <scope>NUCLEOTIDE SEQUENCE [LARGE SCALE GENOMIC DNA]</scope>
    <source>
        <tissue evidence="2">Leaves</tissue>
    </source>
</reference>
<proteinExistence type="predicted"/>
<keyword evidence="1" id="KW-0472">Membrane</keyword>
<comment type="caution">
    <text evidence="2">The sequence shown here is derived from an EMBL/GenBank/DDBJ whole genome shotgun (WGS) entry which is preliminary data.</text>
</comment>
<evidence type="ECO:0000256" key="1">
    <source>
        <dbReference type="SAM" id="Phobius"/>
    </source>
</evidence>
<organism evidence="2 3">
    <name type="scientific">Stylosanthes scabra</name>
    <dbReference type="NCBI Taxonomy" id="79078"/>
    <lineage>
        <taxon>Eukaryota</taxon>
        <taxon>Viridiplantae</taxon>
        <taxon>Streptophyta</taxon>
        <taxon>Embryophyta</taxon>
        <taxon>Tracheophyta</taxon>
        <taxon>Spermatophyta</taxon>
        <taxon>Magnoliopsida</taxon>
        <taxon>eudicotyledons</taxon>
        <taxon>Gunneridae</taxon>
        <taxon>Pentapetalae</taxon>
        <taxon>rosids</taxon>
        <taxon>fabids</taxon>
        <taxon>Fabales</taxon>
        <taxon>Fabaceae</taxon>
        <taxon>Papilionoideae</taxon>
        <taxon>50 kb inversion clade</taxon>
        <taxon>dalbergioids sensu lato</taxon>
        <taxon>Dalbergieae</taxon>
        <taxon>Pterocarpus clade</taxon>
        <taxon>Stylosanthes</taxon>
    </lineage>
</organism>
<dbReference type="PANTHER" id="PTHR46631:SF21">
    <property type="entry name" value="60S RIBOSOMAL PROTEIN L18A-LIKE PROTEIN"/>
    <property type="match status" value="1"/>
</dbReference>
<dbReference type="Proteomes" id="UP001341840">
    <property type="component" value="Unassembled WGS sequence"/>
</dbReference>
<evidence type="ECO:0000313" key="2">
    <source>
        <dbReference type="EMBL" id="MED6186053.1"/>
    </source>
</evidence>
<sequence length="138" mass="15193">MGIGGSGSTSASGSDEWKVGPYYGTFQGVANFYPPEGEAYSCHNCYQGSSLLPVYGVVQGHPIRERRLPCCGLGLGWCLFILGFFLGGIPWYCGTFLLLFTRVDYREKPGFIACSFVSLVIVIAITFGSSHRHFVWWT</sequence>
<gene>
    <name evidence="2" type="ORF">PIB30_063087</name>
</gene>
<feature type="transmembrane region" description="Helical" evidence="1">
    <location>
        <begin position="111"/>
        <end position="129"/>
    </location>
</feature>
<dbReference type="EMBL" id="JASCZI010181838">
    <property type="protein sequence ID" value="MED6186053.1"/>
    <property type="molecule type" value="Genomic_DNA"/>
</dbReference>